<keyword evidence="2" id="KW-1185">Reference proteome</keyword>
<organism evidence="1 2">
    <name type="scientific">Gossypium stocksii</name>
    <dbReference type="NCBI Taxonomy" id="47602"/>
    <lineage>
        <taxon>Eukaryota</taxon>
        <taxon>Viridiplantae</taxon>
        <taxon>Streptophyta</taxon>
        <taxon>Embryophyta</taxon>
        <taxon>Tracheophyta</taxon>
        <taxon>Spermatophyta</taxon>
        <taxon>Magnoliopsida</taxon>
        <taxon>eudicotyledons</taxon>
        <taxon>Gunneridae</taxon>
        <taxon>Pentapetalae</taxon>
        <taxon>rosids</taxon>
        <taxon>malvids</taxon>
        <taxon>Malvales</taxon>
        <taxon>Malvaceae</taxon>
        <taxon>Malvoideae</taxon>
        <taxon>Gossypium</taxon>
    </lineage>
</organism>
<gene>
    <name evidence="1" type="ORF">J1N35_013849</name>
</gene>
<protein>
    <submittedName>
        <fullName evidence="1">Uncharacterized protein</fullName>
    </submittedName>
</protein>
<sequence>MKTVLKYFILEESCRFYQTGLHRIVFSLSEYLQVKWSGVRTQHSTTPFIDEMYERLKETLSDYEVIICRWPEYIFVLENAISNVEKAIVEALDKQYVDVVSPLKENLTPKKFGLKYMQKLTK</sequence>
<evidence type="ECO:0000313" key="1">
    <source>
        <dbReference type="EMBL" id="KAH1096928.1"/>
    </source>
</evidence>
<dbReference type="PANTHER" id="PTHR31110:SF2">
    <property type="entry name" value="PESTICIDAL CRYSTAL CRY8BA PROTEIN"/>
    <property type="match status" value="1"/>
</dbReference>
<dbReference type="PANTHER" id="PTHR31110">
    <property type="entry name" value="PESTICIDAL CRYSTAL CRY8BA PROTEIN"/>
    <property type="match status" value="1"/>
</dbReference>
<comment type="caution">
    <text evidence="1">The sequence shown here is derived from an EMBL/GenBank/DDBJ whole genome shotgun (WGS) entry which is preliminary data.</text>
</comment>
<dbReference type="Proteomes" id="UP000828251">
    <property type="component" value="Unassembled WGS sequence"/>
</dbReference>
<evidence type="ECO:0000313" key="2">
    <source>
        <dbReference type="Proteomes" id="UP000828251"/>
    </source>
</evidence>
<dbReference type="OrthoDB" id="1716065at2759"/>
<dbReference type="AlphaFoldDB" id="A0A9D3VUG6"/>
<proteinExistence type="predicted"/>
<name>A0A9D3VUG6_9ROSI</name>
<dbReference type="EMBL" id="JAIQCV010000005">
    <property type="protein sequence ID" value="KAH1096928.1"/>
    <property type="molecule type" value="Genomic_DNA"/>
</dbReference>
<accession>A0A9D3VUG6</accession>
<reference evidence="1 2" key="1">
    <citation type="journal article" date="2021" name="Plant Biotechnol. J.">
        <title>Multi-omics assisted identification of the key and species-specific regulatory components of drought-tolerant mechanisms in Gossypium stocksii.</title>
        <authorList>
            <person name="Yu D."/>
            <person name="Ke L."/>
            <person name="Zhang D."/>
            <person name="Wu Y."/>
            <person name="Sun Y."/>
            <person name="Mei J."/>
            <person name="Sun J."/>
            <person name="Sun Y."/>
        </authorList>
    </citation>
    <scope>NUCLEOTIDE SEQUENCE [LARGE SCALE GENOMIC DNA]</scope>
    <source>
        <strain evidence="2">cv. E1</strain>
        <tissue evidence="1">Leaf</tissue>
    </source>
</reference>